<dbReference type="InterPro" id="IPR022398">
    <property type="entry name" value="Peptidase_S8_His-AS"/>
</dbReference>
<evidence type="ECO:0000256" key="9">
    <source>
        <dbReference type="PROSITE-ProRule" id="PRU01240"/>
    </source>
</evidence>
<feature type="signal peptide" evidence="11">
    <location>
        <begin position="1"/>
        <end position="21"/>
    </location>
</feature>
<feature type="domain" description="PA" evidence="13">
    <location>
        <begin position="374"/>
        <end position="445"/>
    </location>
</feature>
<evidence type="ECO:0000313" key="15">
    <source>
        <dbReference type="EMBL" id="KIO28456.1"/>
    </source>
</evidence>
<gene>
    <name evidence="15" type="ORF">M407DRAFT_22351</name>
</gene>
<dbReference type="InterPro" id="IPR050131">
    <property type="entry name" value="Peptidase_S8_subtilisin-like"/>
</dbReference>
<dbReference type="SUPFAM" id="SSF52743">
    <property type="entry name" value="Subtilisin-like"/>
    <property type="match status" value="1"/>
</dbReference>
<dbReference type="Gene3D" id="3.50.30.30">
    <property type="match status" value="1"/>
</dbReference>
<evidence type="ECO:0000256" key="2">
    <source>
        <dbReference type="ARBA" id="ARBA00022512"/>
    </source>
</evidence>
<dbReference type="Pfam" id="PF00082">
    <property type="entry name" value="Peptidase_S8"/>
    <property type="match status" value="1"/>
</dbReference>
<dbReference type="Pfam" id="PF02225">
    <property type="entry name" value="PA"/>
    <property type="match status" value="1"/>
</dbReference>
<dbReference type="EMBL" id="KN822994">
    <property type="protein sequence ID" value="KIO28456.1"/>
    <property type="molecule type" value="Genomic_DNA"/>
</dbReference>
<dbReference type="GO" id="GO:0005615">
    <property type="term" value="C:extracellular space"/>
    <property type="evidence" value="ECO:0007669"/>
    <property type="project" value="TreeGrafter"/>
</dbReference>
<sequence length="964" mass="102563">MIRTWLFRSFFLSAFASSAFAAIADIDSVPRNSSDQVVPGAYIVELSSGSLPSKRSLHEDLYSELNRRGVRWNLRKQFSGDLFSGASVQVSSNSDLLAVASVSNVVGIYPVYLRWGPKWTTSPVPNPSKLPANVMSSQVMSGVDKLRAQGYTGKGIKVAVIDSGVDYNLPALGGGFGPGKKVYTGYDFVGDAFTGTNTPQPDSDPYDNCYGHGTGVASIIAGNPDPTYNFTGVAPDAKIAAYRVFSCSGASSDEIVMQAIMKAYQDGNDVINLSLTNRSGWSKSVLSVLADRVARTGKIVTAAAGNVQTYGTWSAAAPGTGSNVIDVASVDAPEYTLQTIDVIGTNYPNIPYLKTTSFNITDQRPIWVPTDVYACSAITSGLPSQGLAQYIAVVSRGNCALAQKISNLKAVGAVNMLLYNTAPGYEFVDLTGINGALISQADGQYLVSQFQAKNSNLLLSFPMGQPVTVDNLNTAGLISDYSSWGPTNEMGFKPNVAAAGGYILTPWPTALGTWAMNSGTSFSSPLVAGVGALYMQAKGKGIITNLLAGLAFKTQIEQTAKVLTTDLNDSGSITSLALQGAGLMNAYNAINYKTFITPSLLELNDTANANLKHTILITNLGWSFETYTITHVPALAVQTCSGGLPSMAPSTSSAAASVKFSSTKITVWPFIPATLTVTFVPPGGLDASTFPVYSGQIQISNGKETVVSSYMGLAAKLKDMPIIDTTTFYFGKVALPFVLGGNGVVQGSNVVKTYTFTGTDYPLFYYRLRIGSASVHLQLVDANFTLPSAHNKRDLIDIPVSPLVPELGLLPRSDSSELPAIPLKHRRASSHSIKMRHVHYANLSDRATEEARGLGSALHFLSPMWDWLTPKNKPVSSSGGTFQQVPILGALQQLLFAPRSTPDTVTNGGYNVLSLKSRTFANGTAIPNGSYRVLLRALKMTGDPSNENDYESWLGPVMNFSLPT</sequence>
<dbReference type="InterPro" id="IPR010435">
    <property type="entry name" value="C5a/SBT2-like_Fn3"/>
</dbReference>
<protein>
    <recommendedName>
        <fullName evidence="17">Peptidase S8/S53 domain-containing protein</fullName>
    </recommendedName>
</protein>
<dbReference type="Gene3D" id="3.40.50.200">
    <property type="entry name" value="Peptidase S8/S53 domain"/>
    <property type="match status" value="1"/>
</dbReference>
<evidence type="ECO:0000256" key="4">
    <source>
        <dbReference type="ARBA" id="ARBA00022670"/>
    </source>
</evidence>
<keyword evidence="4 9" id="KW-0645">Protease</keyword>
<dbReference type="InterPro" id="IPR023828">
    <property type="entry name" value="Peptidase_S8_Ser-AS"/>
</dbReference>
<feature type="active site" description="Charge relay system" evidence="8 9">
    <location>
        <position position="521"/>
    </location>
</feature>
<feature type="chain" id="PRO_5002180763" description="Peptidase S8/S53 domain-containing protein" evidence="11">
    <location>
        <begin position="22"/>
        <end position="964"/>
    </location>
</feature>
<dbReference type="InterPro" id="IPR015500">
    <property type="entry name" value="Peptidase_S8_subtilisin-rel"/>
</dbReference>
<dbReference type="PROSITE" id="PS00137">
    <property type="entry name" value="SUBTILASE_HIS"/>
    <property type="match status" value="1"/>
</dbReference>
<evidence type="ECO:0000259" key="12">
    <source>
        <dbReference type="Pfam" id="PF00082"/>
    </source>
</evidence>
<dbReference type="InterPro" id="IPR003137">
    <property type="entry name" value="PA_domain"/>
</dbReference>
<dbReference type="PROSITE" id="PS00136">
    <property type="entry name" value="SUBTILASE_ASP"/>
    <property type="match status" value="1"/>
</dbReference>
<keyword evidence="6 9" id="KW-0378">Hydrolase</keyword>
<evidence type="ECO:0000256" key="11">
    <source>
        <dbReference type="SAM" id="SignalP"/>
    </source>
</evidence>
<feature type="domain" description="C5a peptidase/Subtilisin-like protease SBT2-like Fn3-like" evidence="14">
    <location>
        <begin position="602"/>
        <end position="705"/>
    </location>
</feature>
<evidence type="ECO:0000259" key="13">
    <source>
        <dbReference type="Pfam" id="PF02225"/>
    </source>
</evidence>
<accession>A0A0C3QLI2</accession>
<dbReference type="Pfam" id="PF06280">
    <property type="entry name" value="fn3_5"/>
    <property type="match status" value="1"/>
</dbReference>
<dbReference type="HOGENOM" id="CLU_003559_1_1_1"/>
<keyword evidence="16" id="KW-1185">Reference proteome</keyword>
<dbReference type="GO" id="GO:0016020">
    <property type="term" value="C:membrane"/>
    <property type="evidence" value="ECO:0007669"/>
    <property type="project" value="InterPro"/>
</dbReference>
<evidence type="ECO:0000256" key="10">
    <source>
        <dbReference type="RuleBase" id="RU003355"/>
    </source>
</evidence>
<comment type="similarity">
    <text evidence="1 9 10">Belongs to the peptidase S8 family.</text>
</comment>
<dbReference type="CDD" id="cd07489">
    <property type="entry name" value="Peptidases_S8_5"/>
    <property type="match status" value="1"/>
</dbReference>
<dbReference type="OrthoDB" id="206201at2759"/>
<evidence type="ECO:0000259" key="14">
    <source>
        <dbReference type="Pfam" id="PF06280"/>
    </source>
</evidence>
<feature type="domain" description="Peptidase S8/S53" evidence="12">
    <location>
        <begin position="153"/>
        <end position="582"/>
    </location>
</feature>
<dbReference type="InterPro" id="IPR023827">
    <property type="entry name" value="Peptidase_S8_Asp-AS"/>
</dbReference>
<evidence type="ECO:0000256" key="8">
    <source>
        <dbReference type="PIRSR" id="PIRSR615500-1"/>
    </source>
</evidence>
<dbReference type="InterPro" id="IPR046450">
    <property type="entry name" value="PA_dom_sf"/>
</dbReference>
<dbReference type="Proteomes" id="UP000054248">
    <property type="component" value="Unassembled WGS sequence"/>
</dbReference>
<dbReference type="PANTHER" id="PTHR43806:SF66">
    <property type="entry name" value="SERIN ENDOPEPTIDASE"/>
    <property type="match status" value="1"/>
</dbReference>
<evidence type="ECO:0000256" key="1">
    <source>
        <dbReference type="ARBA" id="ARBA00011073"/>
    </source>
</evidence>
<keyword evidence="5 11" id="KW-0732">Signal</keyword>
<evidence type="ECO:0000256" key="3">
    <source>
        <dbReference type="ARBA" id="ARBA00022525"/>
    </source>
</evidence>
<proteinExistence type="inferred from homology"/>
<dbReference type="InterPro" id="IPR034187">
    <property type="entry name" value="Peptidases_S8_5"/>
</dbReference>
<name>A0A0C3QLI2_9AGAM</name>
<evidence type="ECO:0000313" key="16">
    <source>
        <dbReference type="Proteomes" id="UP000054248"/>
    </source>
</evidence>
<evidence type="ECO:0000256" key="5">
    <source>
        <dbReference type="ARBA" id="ARBA00022729"/>
    </source>
</evidence>
<reference evidence="16" key="2">
    <citation type="submission" date="2015-01" db="EMBL/GenBank/DDBJ databases">
        <title>Evolutionary Origins and Diversification of the Mycorrhizal Mutualists.</title>
        <authorList>
            <consortium name="DOE Joint Genome Institute"/>
            <consortium name="Mycorrhizal Genomics Consortium"/>
            <person name="Kohler A."/>
            <person name="Kuo A."/>
            <person name="Nagy L.G."/>
            <person name="Floudas D."/>
            <person name="Copeland A."/>
            <person name="Barry K.W."/>
            <person name="Cichocki N."/>
            <person name="Veneault-Fourrey C."/>
            <person name="LaButti K."/>
            <person name="Lindquist E.A."/>
            <person name="Lipzen A."/>
            <person name="Lundell T."/>
            <person name="Morin E."/>
            <person name="Murat C."/>
            <person name="Riley R."/>
            <person name="Ohm R."/>
            <person name="Sun H."/>
            <person name="Tunlid A."/>
            <person name="Henrissat B."/>
            <person name="Grigoriev I.V."/>
            <person name="Hibbett D.S."/>
            <person name="Martin F."/>
        </authorList>
    </citation>
    <scope>NUCLEOTIDE SEQUENCE [LARGE SCALE GENOMIC DNA]</scope>
    <source>
        <strain evidence="16">MUT 4182</strain>
    </source>
</reference>
<dbReference type="PROSITE" id="PS00138">
    <property type="entry name" value="SUBTILASE_SER"/>
    <property type="match status" value="1"/>
</dbReference>
<keyword evidence="2" id="KW-0134">Cell wall</keyword>
<dbReference type="PROSITE" id="PS51892">
    <property type="entry name" value="SUBTILASE"/>
    <property type="match status" value="1"/>
</dbReference>
<dbReference type="PANTHER" id="PTHR43806">
    <property type="entry name" value="PEPTIDASE S8"/>
    <property type="match status" value="1"/>
</dbReference>
<evidence type="ECO:0000256" key="6">
    <source>
        <dbReference type="ARBA" id="ARBA00022801"/>
    </source>
</evidence>
<organism evidence="15 16">
    <name type="scientific">Tulasnella calospora MUT 4182</name>
    <dbReference type="NCBI Taxonomy" id="1051891"/>
    <lineage>
        <taxon>Eukaryota</taxon>
        <taxon>Fungi</taxon>
        <taxon>Dikarya</taxon>
        <taxon>Basidiomycota</taxon>
        <taxon>Agaricomycotina</taxon>
        <taxon>Agaricomycetes</taxon>
        <taxon>Cantharellales</taxon>
        <taxon>Tulasnellaceae</taxon>
        <taxon>Tulasnella</taxon>
    </lineage>
</organism>
<dbReference type="PRINTS" id="PR00723">
    <property type="entry name" value="SUBTILISIN"/>
</dbReference>
<reference evidence="15 16" key="1">
    <citation type="submission" date="2014-04" db="EMBL/GenBank/DDBJ databases">
        <authorList>
            <consortium name="DOE Joint Genome Institute"/>
            <person name="Kuo A."/>
            <person name="Girlanda M."/>
            <person name="Perotto S."/>
            <person name="Kohler A."/>
            <person name="Nagy L.G."/>
            <person name="Floudas D."/>
            <person name="Copeland A."/>
            <person name="Barry K.W."/>
            <person name="Cichocki N."/>
            <person name="Veneault-Fourrey C."/>
            <person name="LaButti K."/>
            <person name="Lindquist E.A."/>
            <person name="Lipzen A."/>
            <person name="Lundell T."/>
            <person name="Morin E."/>
            <person name="Murat C."/>
            <person name="Sun H."/>
            <person name="Tunlid A."/>
            <person name="Henrissat B."/>
            <person name="Grigoriev I.V."/>
            <person name="Hibbett D.S."/>
            <person name="Martin F."/>
            <person name="Nordberg H.P."/>
            <person name="Cantor M.N."/>
            <person name="Hua S.X."/>
        </authorList>
    </citation>
    <scope>NUCLEOTIDE SEQUENCE [LARGE SCALE GENOMIC DNA]</scope>
    <source>
        <strain evidence="15 16">MUT 4182</strain>
    </source>
</reference>
<dbReference type="STRING" id="1051891.A0A0C3QLI2"/>
<dbReference type="InterPro" id="IPR000209">
    <property type="entry name" value="Peptidase_S8/S53_dom"/>
</dbReference>
<dbReference type="GO" id="GO:0006508">
    <property type="term" value="P:proteolysis"/>
    <property type="evidence" value="ECO:0007669"/>
    <property type="project" value="UniProtKB-KW"/>
</dbReference>
<keyword evidence="7 9" id="KW-0720">Serine protease</keyword>
<feature type="active site" description="Charge relay system" evidence="8 9">
    <location>
        <position position="212"/>
    </location>
</feature>
<dbReference type="InterPro" id="IPR036852">
    <property type="entry name" value="Peptidase_S8/S53_dom_sf"/>
</dbReference>
<dbReference type="AlphaFoldDB" id="A0A0C3QLI2"/>
<dbReference type="SUPFAM" id="SSF52025">
    <property type="entry name" value="PA domain"/>
    <property type="match status" value="1"/>
</dbReference>
<evidence type="ECO:0008006" key="17">
    <source>
        <dbReference type="Google" id="ProtNLM"/>
    </source>
</evidence>
<keyword evidence="3" id="KW-0964">Secreted</keyword>
<feature type="active site" description="Charge relay system" evidence="8 9">
    <location>
        <position position="162"/>
    </location>
</feature>
<evidence type="ECO:0000256" key="7">
    <source>
        <dbReference type="ARBA" id="ARBA00022825"/>
    </source>
</evidence>
<dbReference type="GO" id="GO:0004252">
    <property type="term" value="F:serine-type endopeptidase activity"/>
    <property type="evidence" value="ECO:0007669"/>
    <property type="project" value="UniProtKB-UniRule"/>
</dbReference>